<evidence type="ECO:0000313" key="3">
    <source>
        <dbReference type="Proteomes" id="UP000248857"/>
    </source>
</evidence>
<sequence length="726" mass="74175">MGILPGSCQKYLTETKVYLLSNVRVANKWIHSWLCCGICIGGNLLLGACPSTAQAAPDGTLSTRVSTAGSSVEITGGIQRGSNLFHSFEAFSIRTGEVANFRLPGNTSVENIISRVTGSSISNIDGTLQVGGATNLFLINPNGIIFGPNAILDIGGSFLGTTASDLTFADGTVFSAASSQATPLLTVNSPIGLQFGEAPGGITNQSNAMPITNISPLGLAPSGDPVGLQVRPGNALVLVGREVMFEGGHLTALGGRVELGSVDRNSFVGLTEVNQGWALDYSLVESFQDIRLGPLDPSVVPALFGDLASIDASGAGGTIRLRGRHIVLSNTQISNATTDFGNGGNIEVLATDSVEIDGVPSSLFSQVGIDEQEVINAPVTGNGGDILIDTQKLFIRNGGFISSGTLSQGKAGDIVINASELIEISGIGSPVPIPSNLSAATDGSGAGGVLSINTPQLTIRDGAQVVVTSSGSGAAGTLNITSDTLTLDQGLLNAQTEVGRGGNINLQVSGLLLLSNNSQITAEAGGTGDGGNIAIDAGLVFASPSQDSNIVANAFEGMGGNITINTQGLFGFAERQAIAGNGTNDIDASSEFGLAGGIEIDTLVSDPDSALVNLPEGVSDPSQKIAIGCAAKQGNSFVLAGRGGVPSSPQDLVSNPQLWNDVRDLSAFRTTQQRGYPSQEYATRPVTPAPLLEATGWHRDAQGRMRLVNHQPNLVSADLGDAAQTC</sequence>
<evidence type="ECO:0000259" key="1">
    <source>
        <dbReference type="SMART" id="SM00912"/>
    </source>
</evidence>
<dbReference type="InterPro" id="IPR008638">
    <property type="entry name" value="FhaB/CdiA-like_TPS"/>
</dbReference>
<dbReference type="AlphaFoldDB" id="A0A2W1JDX2"/>
<dbReference type="Proteomes" id="UP000248857">
    <property type="component" value="Unassembled WGS sequence"/>
</dbReference>
<dbReference type="RefSeq" id="WP_158535133.1">
    <property type="nucleotide sequence ID" value="NZ_CAWNWM010000012.1"/>
</dbReference>
<dbReference type="InterPro" id="IPR011050">
    <property type="entry name" value="Pectin_lyase_fold/virulence"/>
</dbReference>
<dbReference type="SUPFAM" id="SSF51126">
    <property type="entry name" value="Pectin lyase-like"/>
    <property type="match status" value="1"/>
</dbReference>
<dbReference type="OrthoDB" id="524333at2"/>
<reference evidence="2 3" key="1">
    <citation type="journal article" date="2018" name="Sci. Rep.">
        <title>A novel species of the marine cyanobacterium Acaryochloris with a unique pigment content and lifestyle.</title>
        <authorList>
            <person name="Partensky F."/>
            <person name="Six C."/>
            <person name="Ratin M."/>
            <person name="Garczarek L."/>
            <person name="Vaulot D."/>
            <person name="Probert I."/>
            <person name="Calteau A."/>
            <person name="Gourvil P."/>
            <person name="Marie D."/>
            <person name="Grebert T."/>
            <person name="Bouchier C."/>
            <person name="Le Panse S."/>
            <person name="Gachenot M."/>
            <person name="Rodriguez F."/>
            <person name="Garrido J.L."/>
        </authorList>
    </citation>
    <scope>NUCLEOTIDE SEQUENCE [LARGE SCALE GENOMIC DNA]</scope>
    <source>
        <strain evidence="2 3">RCC1774</strain>
    </source>
</reference>
<comment type="caution">
    <text evidence="2">The sequence shown here is derived from an EMBL/GenBank/DDBJ whole genome shotgun (WGS) entry which is preliminary data.</text>
</comment>
<dbReference type="NCBIfam" id="TIGR01901">
    <property type="entry name" value="adhes_NPXG"/>
    <property type="match status" value="1"/>
</dbReference>
<dbReference type="Pfam" id="PF05860">
    <property type="entry name" value="TPS"/>
    <property type="match status" value="1"/>
</dbReference>
<evidence type="ECO:0000313" key="2">
    <source>
        <dbReference type="EMBL" id="PZD72013.1"/>
    </source>
</evidence>
<protein>
    <recommendedName>
        <fullName evidence="1">Filamentous haemagglutinin FhaB/tRNA nuclease CdiA-like TPS domain-containing protein</fullName>
    </recommendedName>
</protein>
<keyword evidence="3" id="KW-1185">Reference proteome</keyword>
<gene>
    <name evidence="2" type="ORF">C1752_04083</name>
</gene>
<accession>A0A2W1JDX2</accession>
<proteinExistence type="predicted"/>
<feature type="domain" description="Filamentous haemagglutinin FhaB/tRNA nuclease CdiA-like TPS" evidence="1">
    <location>
        <begin position="56"/>
        <end position="169"/>
    </location>
</feature>
<organism evidence="2 3">
    <name type="scientific">Acaryochloris thomasi RCC1774</name>
    <dbReference type="NCBI Taxonomy" id="1764569"/>
    <lineage>
        <taxon>Bacteria</taxon>
        <taxon>Bacillati</taxon>
        <taxon>Cyanobacteriota</taxon>
        <taxon>Cyanophyceae</taxon>
        <taxon>Acaryochloridales</taxon>
        <taxon>Acaryochloridaceae</taxon>
        <taxon>Acaryochloris</taxon>
        <taxon>Acaryochloris thomasi</taxon>
    </lineage>
</organism>
<dbReference type="EMBL" id="PQWO01000012">
    <property type="protein sequence ID" value="PZD72013.1"/>
    <property type="molecule type" value="Genomic_DNA"/>
</dbReference>
<dbReference type="Gene3D" id="2.160.20.10">
    <property type="entry name" value="Single-stranded right-handed beta-helix, Pectin lyase-like"/>
    <property type="match status" value="1"/>
</dbReference>
<dbReference type="SMART" id="SM00912">
    <property type="entry name" value="Haemagg_act"/>
    <property type="match status" value="1"/>
</dbReference>
<dbReference type="InterPro" id="IPR012334">
    <property type="entry name" value="Pectin_lyas_fold"/>
</dbReference>
<name>A0A2W1JDX2_9CYAN</name>